<evidence type="ECO:0000259" key="1">
    <source>
        <dbReference type="Pfam" id="PF19419"/>
    </source>
</evidence>
<reference evidence="2 3" key="1">
    <citation type="submission" date="2024-09" db="EMBL/GenBank/DDBJ databases">
        <authorList>
            <person name="Sun Q."/>
            <person name="Mori K."/>
        </authorList>
    </citation>
    <scope>NUCLEOTIDE SEQUENCE [LARGE SCALE GENOMIC DNA]</scope>
    <source>
        <strain evidence="2 3">CCM 7706</strain>
    </source>
</reference>
<protein>
    <recommendedName>
        <fullName evidence="1">DUF5983 domain-containing protein</fullName>
    </recommendedName>
</protein>
<evidence type="ECO:0000313" key="3">
    <source>
        <dbReference type="Proteomes" id="UP001589798"/>
    </source>
</evidence>
<dbReference type="EMBL" id="JBHLWK010000016">
    <property type="protein sequence ID" value="MFC0205326.1"/>
    <property type="molecule type" value="Genomic_DNA"/>
</dbReference>
<organism evidence="2 3">
    <name type="scientific">Novosphingobium soli</name>
    <dbReference type="NCBI Taxonomy" id="574956"/>
    <lineage>
        <taxon>Bacteria</taxon>
        <taxon>Pseudomonadati</taxon>
        <taxon>Pseudomonadota</taxon>
        <taxon>Alphaproteobacteria</taxon>
        <taxon>Sphingomonadales</taxon>
        <taxon>Sphingomonadaceae</taxon>
        <taxon>Novosphingobium</taxon>
    </lineage>
</organism>
<keyword evidence="3" id="KW-1185">Reference proteome</keyword>
<feature type="domain" description="DUF5983" evidence="1">
    <location>
        <begin position="6"/>
        <end position="90"/>
    </location>
</feature>
<dbReference type="Pfam" id="PF19419">
    <property type="entry name" value="DUF5983"/>
    <property type="match status" value="1"/>
</dbReference>
<comment type="caution">
    <text evidence="2">The sequence shown here is derived from an EMBL/GenBank/DDBJ whole genome shotgun (WGS) entry which is preliminary data.</text>
</comment>
<sequence length="99" mass="11332">MELATMLVLSTAHMSMTTAGDWIARCPWACFEKGDYGWFMYVCDDASITEAHDIPLEIRSAIHVARRERCEWIMWDCDGPILDELPEYDWDTAGVMVPA</sequence>
<proteinExistence type="predicted"/>
<dbReference type="InterPro" id="IPR046025">
    <property type="entry name" value="DUF5983"/>
</dbReference>
<name>A0ABV6CY63_9SPHN</name>
<evidence type="ECO:0000313" key="2">
    <source>
        <dbReference type="EMBL" id="MFC0205326.1"/>
    </source>
</evidence>
<dbReference type="Proteomes" id="UP001589798">
    <property type="component" value="Unassembled WGS sequence"/>
</dbReference>
<accession>A0ABV6CY63</accession>
<gene>
    <name evidence="2" type="ORF">ACFFJC_13730</name>
</gene>
<dbReference type="RefSeq" id="WP_379488062.1">
    <property type="nucleotide sequence ID" value="NZ_JBHLWK010000016.1"/>
</dbReference>